<feature type="domain" description="CzcB N-terminal" evidence="4">
    <location>
        <begin position="55"/>
        <end position="144"/>
    </location>
</feature>
<sequence>MNNLKNQYLKKWMPMLMISLVGLPLTSFSAGGHDHHDHGGHQEASHEEEKGPNGGKLLHDGDIEVELVIFESGIPPEYRAWISQDGHPAKNPELTITLTRLGGQKDTFAFRQQNNYWLGDGVVTEPHSFDVAVNLRLEGKNYQWQWESHEGRVEISDEMATNVGITTEAAGAGRIERHVRVYGRLVTPPDQSTQLRARFPGLVTRVDANVGDKVAKGDVLAVIESNESLRTYELRAPMAGVVQERSVNTGEITTSAPLFTLTNDKTLWAEFKVFPGQRTQVKPGQNVHIEHNSHMHESQLTHITTSPGSVPFVLAWAALSNKEGGMAPGDLVTGKVAVETVEAPLVIDNRALQDFRDWKVVFIKVGDTYEIRPLELGRSDGRYTEVLEGLNIGDHYVVENSYLIKADIEKSGASHDH</sequence>
<dbReference type="InterPro" id="IPR058649">
    <property type="entry name" value="CzcB_C"/>
</dbReference>
<protein>
    <submittedName>
        <fullName evidence="7">Efflux RND transporter periplasmic adaptor subunit</fullName>
    </submittedName>
</protein>
<dbReference type="Gene3D" id="2.40.420.20">
    <property type="match status" value="1"/>
</dbReference>
<evidence type="ECO:0000259" key="5">
    <source>
        <dbReference type="Pfam" id="PF25973"/>
    </source>
</evidence>
<organism evidence="7 8">
    <name type="scientific">Candidatus Thiodiazotropha taylori</name>
    <dbReference type="NCBI Taxonomy" id="2792791"/>
    <lineage>
        <taxon>Bacteria</taxon>
        <taxon>Pseudomonadati</taxon>
        <taxon>Pseudomonadota</taxon>
        <taxon>Gammaproteobacteria</taxon>
        <taxon>Chromatiales</taxon>
        <taxon>Sedimenticolaceae</taxon>
        <taxon>Candidatus Thiodiazotropha</taxon>
    </lineage>
</organism>
<keyword evidence="3" id="KW-0732">Signal</keyword>
<dbReference type="Gene3D" id="2.40.50.100">
    <property type="match status" value="1"/>
</dbReference>
<dbReference type="InterPro" id="IPR058646">
    <property type="entry name" value="CzcB_N"/>
</dbReference>
<dbReference type="GO" id="GO:0030313">
    <property type="term" value="C:cell envelope"/>
    <property type="evidence" value="ECO:0007669"/>
    <property type="project" value="TreeGrafter"/>
</dbReference>
<comment type="caution">
    <text evidence="7">The sequence shown here is derived from an EMBL/GenBank/DDBJ whole genome shotgun (WGS) entry which is preliminary data.</text>
</comment>
<dbReference type="Proteomes" id="UP000886667">
    <property type="component" value="Unassembled WGS sequence"/>
</dbReference>
<feature type="domain" description="CzcB-like C-terminal circularly permuted SH3-like" evidence="6">
    <location>
        <begin position="346"/>
        <end position="405"/>
    </location>
</feature>
<dbReference type="PANTHER" id="PTHR30097">
    <property type="entry name" value="CATION EFFLUX SYSTEM PROTEIN CUSB"/>
    <property type="match status" value="1"/>
</dbReference>
<evidence type="ECO:0000256" key="1">
    <source>
        <dbReference type="ARBA" id="ARBA00022448"/>
    </source>
</evidence>
<reference evidence="7" key="1">
    <citation type="journal article" date="2021" name="Proc. Natl. Acad. Sci. U.S.A.">
        <title>Global biogeography of chemosynthetic symbionts reveals both localized and globally distributed symbiont groups. .</title>
        <authorList>
            <person name="Osvatic J.T."/>
            <person name="Wilkins L.G.E."/>
            <person name="Leibrecht L."/>
            <person name="Leray M."/>
            <person name="Zauner S."/>
            <person name="Polzin J."/>
            <person name="Camacho Y."/>
            <person name="Gros O."/>
            <person name="van Gils J.A."/>
            <person name="Eisen J.A."/>
            <person name="Petersen J.M."/>
            <person name="Yuen B."/>
        </authorList>
    </citation>
    <scope>NUCLEOTIDE SEQUENCE</scope>
    <source>
        <strain evidence="7">MAGclacostrist064TRANS</strain>
    </source>
</reference>
<evidence type="ECO:0000313" key="7">
    <source>
        <dbReference type="EMBL" id="MCG7947331.1"/>
    </source>
</evidence>
<dbReference type="PANTHER" id="PTHR30097:SF4">
    <property type="entry name" value="SLR6042 PROTEIN"/>
    <property type="match status" value="1"/>
</dbReference>
<feature type="region of interest" description="Disordered" evidence="2">
    <location>
        <begin position="31"/>
        <end position="56"/>
    </location>
</feature>
<dbReference type="CDD" id="cd06850">
    <property type="entry name" value="biotinyl_domain"/>
    <property type="match status" value="1"/>
</dbReference>
<proteinExistence type="predicted"/>
<evidence type="ECO:0000259" key="4">
    <source>
        <dbReference type="Pfam" id="PF25971"/>
    </source>
</evidence>
<dbReference type="InterPro" id="IPR058647">
    <property type="entry name" value="BSH_CzcB-like"/>
</dbReference>
<dbReference type="Pfam" id="PF25971">
    <property type="entry name" value="CzcB_N"/>
    <property type="match status" value="1"/>
</dbReference>
<keyword evidence="1" id="KW-0813">Transport</keyword>
<dbReference type="GO" id="GO:0015679">
    <property type="term" value="P:plasma membrane copper ion transport"/>
    <property type="evidence" value="ECO:0007669"/>
    <property type="project" value="TreeGrafter"/>
</dbReference>
<dbReference type="InterPro" id="IPR051909">
    <property type="entry name" value="MFP_Cation_Efflux"/>
</dbReference>
<feature type="compositionally biased region" description="Basic and acidic residues" evidence="2">
    <location>
        <begin position="32"/>
        <end position="56"/>
    </location>
</feature>
<dbReference type="Pfam" id="PF25973">
    <property type="entry name" value="BSH_CzcB"/>
    <property type="match status" value="1"/>
</dbReference>
<evidence type="ECO:0000259" key="6">
    <source>
        <dbReference type="Pfam" id="PF25975"/>
    </source>
</evidence>
<dbReference type="AlphaFoldDB" id="A0A9E4N416"/>
<accession>A0A9E4N416</accession>
<evidence type="ECO:0000256" key="3">
    <source>
        <dbReference type="SAM" id="SignalP"/>
    </source>
</evidence>
<gene>
    <name evidence="7" type="ORF">JAZ07_13380</name>
</gene>
<feature type="chain" id="PRO_5039336877" evidence="3">
    <location>
        <begin position="30"/>
        <end position="417"/>
    </location>
</feature>
<evidence type="ECO:0000313" key="8">
    <source>
        <dbReference type="Proteomes" id="UP000886667"/>
    </source>
</evidence>
<dbReference type="GO" id="GO:0060003">
    <property type="term" value="P:copper ion export"/>
    <property type="evidence" value="ECO:0007669"/>
    <property type="project" value="TreeGrafter"/>
</dbReference>
<dbReference type="InterPro" id="IPR011053">
    <property type="entry name" value="Single_hybrid_motif"/>
</dbReference>
<feature type="domain" description="CzcB-like barrel-sandwich hybrid" evidence="5">
    <location>
        <begin position="194"/>
        <end position="262"/>
    </location>
</feature>
<dbReference type="SUPFAM" id="SSF51230">
    <property type="entry name" value="Single hybrid motif"/>
    <property type="match status" value="1"/>
</dbReference>
<evidence type="ECO:0000256" key="2">
    <source>
        <dbReference type="SAM" id="MobiDB-lite"/>
    </source>
</evidence>
<feature type="signal peptide" evidence="3">
    <location>
        <begin position="1"/>
        <end position="29"/>
    </location>
</feature>
<name>A0A9E4N416_9GAMM</name>
<dbReference type="Pfam" id="PF25975">
    <property type="entry name" value="CzcB_C"/>
    <property type="match status" value="1"/>
</dbReference>
<dbReference type="EMBL" id="JAEPCM010000466">
    <property type="protein sequence ID" value="MCG7947331.1"/>
    <property type="molecule type" value="Genomic_DNA"/>
</dbReference>